<dbReference type="Proteomes" id="UP000886750">
    <property type="component" value="Unassembled WGS sequence"/>
</dbReference>
<dbReference type="SUPFAM" id="SSF46785">
    <property type="entry name" value="Winged helix' DNA-binding domain"/>
    <property type="match status" value="1"/>
</dbReference>
<protein>
    <submittedName>
        <fullName evidence="4">DeoR/GlpR family DNA-binding transcription regulator</fullName>
    </submittedName>
</protein>
<dbReference type="PANTHER" id="PTHR30363:SF44">
    <property type="entry name" value="AGA OPERON TRANSCRIPTIONAL REPRESSOR-RELATED"/>
    <property type="match status" value="1"/>
</dbReference>
<keyword evidence="1" id="KW-0805">Transcription regulation</keyword>
<dbReference type="Gene3D" id="1.10.10.10">
    <property type="entry name" value="Winged helix-like DNA-binding domain superfamily/Winged helix DNA-binding domain"/>
    <property type="match status" value="1"/>
</dbReference>
<dbReference type="InterPro" id="IPR036390">
    <property type="entry name" value="WH_DNA-bd_sf"/>
</dbReference>
<organism evidence="4 5">
    <name type="scientific">Candidatus Borkfalkia excrementigallinarum</name>
    <dbReference type="NCBI Taxonomy" id="2838506"/>
    <lineage>
        <taxon>Bacteria</taxon>
        <taxon>Bacillati</taxon>
        <taxon>Bacillota</taxon>
        <taxon>Clostridia</taxon>
        <taxon>Christensenellales</taxon>
        <taxon>Christensenellaceae</taxon>
        <taxon>Candidatus Borkfalkia</taxon>
    </lineage>
</organism>
<evidence type="ECO:0000313" key="4">
    <source>
        <dbReference type="EMBL" id="HIY96800.1"/>
    </source>
</evidence>
<dbReference type="InterPro" id="IPR014036">
    <property type="entry name" value="DeoR-like_C"/>
</dbReference>
<proteinExistence type="predicted"/>
<evidence type="ECO:0000313" key="5">
    <source>
        <dbReference type="Proteomes" id="UP000886750"/>
    </source>
</evidence>
<dbReference type="GO" id="GO:0003677">
    <property type="term" value="F:DNA binding"/>
    <property type="evidence" value="ECO:0007669"/>
    <property type="project" value="UniProtKB-KW"/>
</dbReference>
<dbReference type="PROSITE" id="PS51000">
    <property type="entry name" value="HTH_DEOR_2"/>
    <property type="match status" value="1"/>
</dbReference>
<reference evidence="4" key="1">
    <citation type="journal article" date="2021" name="PeerJ">
        <title>Extensive microbial diversity within the chicken gut microbiome revealed by metagenomics and culture.</title>
        <authorList>
            <person name="Gilroy R."/>
            <person name="Ravi A."/>
            <person name="Getino M."/>
            <person name="Pursley I."/>
            <person name="Horton D.L."/>
            <person name="Alikhan N.F."/>
            <person name="Baker D."/>
            <person name="Gharbi K."/>
            <person name="Hall N."/>
            <person name="Watson M."/>
            <person name="Adriaenssens E.M."/>
            <person name="Foster-Nyarko E."/>
            <person name="Jarju S."/>
            <person name="Secka A."/>
            <person name="Antonio M."/>
            <person name="Oren A."/>
            <person name="Chaudhuri R.R."/>
            <person name="La Ragione R."/>
            <person name="Hildebrand F."/>
            <person name="Pallen M.J."/>
        </authorList>
    </citation>
    <scope>NUCLEOTIDE SEQUENCE</scope>
    <source>
        <strain evidence="4">1345</strain>
    </source>
</reference>
<gene>
    <name evidence="4" type="ORF">H9729_03855</name>
</gene>
<dbReference type="PRINTS" id="PR00037">
    <property type="entry name" value="HTHLACR"/>
</dbReference>
<dbReference type="InterPro" id="IPR036388">
    <property type="entry name" value="WH-like_DNA-bd_sf"/>
</dbReference>
<reference evidence="4" key="2">
    <citation type="submission" date="2021-04" db="EMBL/GenBank/DDBJ databases">
        <authorList>
            <person name="Gilroy R."/>
        </authorList>
    </citation>
    <scope>NUCLEOTIDE SEQUENCE</scope>
    <source>
        <strain evidence="4">1345</strain>
    </source>
</reference>
<comment type="caution">
    <text evidence="4">The sequence shown here is derived from an EMBL/GenBank/DDBJ whole genome shotgun (WGS) entry which is preliminary data.</text>
</comment>
<dbReference type="InterPro" id="IPR001034">
    <property type="entry name" value="DeoR_HTH"/>
</dbReference>
<accession>A0A9D1ZVV5</accession>
<feature type="domain" description="HTH deoR-type" evidence="3">
    <location>
        <begin position="1"/>
        <end position="48"/>
    </location>
</feature>
<evidence type="ECO:0000256" key="1">
    <source>
        <dbReference type="ARBA" id="ARBA00023015"/>
    </source>
</evidence>
<evidence type="ECO:0000256" key="2">
    <source>
        <dbReference type="ARBA" id="ARBA00023163"/>
    </source>
</evidence>
<dbReference type="AlphaFoldDB" id="A0A9D1ZVV5"/>
<name>A0A9D1ZVV5_9FIRM</name>
<dbReference type="EMBL" id="DXCQ01000028">
    <property type="protein sequence ID" value="HIY96800.1"/>
    <property type="molecule type" value="Genomic_DNA"/>
</dbReference>
<keyword evidence="2" id="KW-0804">Transcription</keyword>
<dbReference type="PANTHER" id="PTHR30363">
    <property type="entry name" value="HTH-TYPE TRANSCRIPTIONAL REGULATOR SRLR-RELATED"/>
    <property type="match status" value="1"/>
</dbReference>
<dbReference type="InterPro" id="IPR050313">
    <property type="entry name" value="Carb_Metab_HTH_regulators"/>
</dbReference>
<dbReference type="Gene3D" id="3.40.50.1360">
    <property type="match status" value="1"/>
</dbReference>
<dbReference type="GO" id="GO:0003700">
    <property type="term" value="F:DNA-binding transcription factor activity"/>
    <property type="evidence" value="ECO:0007669"/>
    <property type="project" value="InterPro"/>
</dbReference>
<sequence>MATLKEEKHVVVSELAKLFDVSEETIRRDLDKLEKEGYVVKTYGGAVISEGAAIELPYVVRKKANVEAKQKIADLAAELIMDGDTLILDASSTALFIAQKIKTKKDITLLTNSLEVLMELSDVTGWKILSTGGSLKERSSALIGSQAEECLERFHVDKAFISCKGVDAEHGFSDSSDAHAAVKRKMIAAASQVFFAVDSSKFGKLSFTSISGFSGVDAVITERCPNEEWNRIFIANDIECLYPRGEQK</sequence>
<dbReference type="SMART" id="SM00420">
    <property type="entry name" value="HTH_DEOR"/>
    <property type="match status" value="1"/>
</dbReference>
<evidence type="ECO:0000259" key="3">
    <source>
        <dbReference type="PROSITE" id="PS51000"/>
    </source>
</evidence>
<keyword evidence="4" id="KW-0238">DNA-binding</keyword>
<dbReference type="SUPFAM" id="SSF100950">
    <property type="entry name" value="NagB/RpiA/CoA transferase-like"/>
    <property type="match status" value="1"/>
</dbReference>
<dbReference type="Pfam" id="PF00455">
    <property type="entry name" value="DeoRC"/>
    <property type="match status" value="1"/>
</dbReference>
<dbReference type="SMART" id="SM01134">
    <property type="entry name" value="DeoRC"/>
    <property type="match status" value="1"/>
</dbReference>
<dbReference type="Pfam" id="PF08220">
    <property type="entry name" value="HTH_DeoR"/>
    <property type="match status" value="1"/>
</dbReference>
<dbReference type="InterPro" id="IPR037171">
    <property type="entry name" value="NagB/RpiA_transferase-like"/>
</dbReference>